<dbReference type="SMART" id="SM00256">
    <property type="entry name" value="FBOX"/>
    <property type="match status" value="1"/>
</dbReference>
<name>A0A1L9V4I8_ASPGL</name>
<evidence type="ECO:0000259" key="1">
    <source>
        <dbReference type="PROSITE" id="PS50181"/>
    </source>
</evidence>
<sequence length="439" mass="49777">MALKGKGILWKLKSLRLRRKRSPLCTLPSELIEAVASFLDPIDLCAFRLTCKTLHEKTYLIFWKTSLRSVETDVSLDSLGKIQTISINPRLRHYIHHLSTKGFDKTNTILGEGFQWDRHASGHLIDLHDHLAVKQLCKIFCQLVNCTSIEIFSPITEIVVHPLKAFEPTDAIPTMLEVITQTGHPVTSLTLNFMGWGYSGPSDPDPRCLRIAHEAQLIALGAHLENLTLKYTFEHDVVHDWAVDLLHHTRNLRTLHIESCNDLRGVPLFHRLALSSDMAWPQLRELSLETVRARGDDLTMVLRKSQQSLRVLSLNCLRIISSKEDLKQIFQVLGTDFPALQAIHIGPLWSGPAMRDYVHFPGVSQNPVVDELQGTRFDFMLNRFEGSDRVSSVIYSGPKMDVALGIIAEAVDLIVKQPLEEWIRDFRARQNQESLPTPS</sequence>
<dbReference type="SUPFAM" id="SSF52047">
    <property type="entry name" value="RNI-like"/>
    <property type="match status" value="1"/>
</dbReference>
<dbReference type="RefSeq" id="XP_022395561.1">
    <property type="nucleotide sequence ID" value="XM_022539564.1"/>
</dbReference>
<evidence type="ECO:0000313" key="2">
    <source>
        <dbReference type="EMBL" id="OJJ78863.1"/>
    </source>
</evidence>
<protein>
    <recommendedName>
        <fullName evidence="1">F-box domain-containing protein</fullName>
    </recommendedName>
</protein>
<dbReference type="VEuPathDB" id="FungiDB:ASPGLDRAFT_1097665"/>
<feature type="domain" description="F-box" evidence="1">
    <location>
        <begin position="21"/>
        <end position="66"/>
    </location>
</feature>
<reference evidence="3" key="1">
    <citation type="journal article" date="2017" name="Genome Biol.">
        <title>Comparative genomics reveals high biological diversity and specific adaptations in the industrially and medically important fungal genus Aspergillus.</title>
        <authorList>
            <person name="de Vries R.P."/>
            <person name="Riley R."/>
            <person name="Wiebenga A."/>
            <person name="Aguilar-Osorio G."/>
            <person name="Amillis S."/>
            <person name="Uchima C.A."/>
            <person name="Anderluh G."/>
            <person name="Asadollahi M."/>
            <person name="Askin M."/>
            <person name="Barry K."/>
            <person name="Battaglia E."/>
            <person name="Bayram O."/>
            <person name="Benocci T."/>
            <person name="Braus-Stromeyer S.A."/>
            <person name="Caldana C."/>
            <person name="Canovas D."/>
            <person name="Cerqueira G.C."/>
            <person name="Chen F."/>
            <person name="Chen W."/>
            <person name="Choi C."/>
            <person name="Clum A."/>
            <person name="Dos Santos R.A."/>
            <person name="Damasio A.R."/>
            <person name="Diallinas G."/>
            <person name="Emri T."/>
            <person name="Fekete E."/>
            <person name="Flipphi M."/>
            <person name="Freyberg S."/>
            <person name="Gallo A."/>
            <person name="Gournas C."/>
            <person name="Habgood R."/>
            <person name="Hainaut M."/>
            <person name="Harispe M.L."/>
            <person name="Henrissat B."/>
            <person name="Hilden K.S."/>
            <person name="Hope R."/>
            <person name="Hossain A."/>
            <person name="Karabika E."/>
            <person name="Karaffa L."/>
            <person name="Karanyi Z."/>
            <person name="Krasevec N."/>
            <person name="Kuo A."/>
            <person name="Kusch H."/>
            <person name="LaButti K."/>
            <person name="Lagendijk E.L."/>
            <person name="Lapidus A."/>
            <person name="Levasseur A."/>
            <person name="Lindquist E."/>
            <person name="Lipzen A."/>
            <person name="Logrieco A.F."/>
            <person name="MacCabe A."/>
            <person name="Maekelae M.R."/>
            <person name="Malavazi I."/>
            <person name="Melin P."/>
            <person name="Meyer V."/>
            <person name="Mielnichuk N."/>
            <person name="Miskei M."/>
            <person name="Molnar A.P."/>
            <person name="Mule G."/>
            <person name="Ngan C.Y."/>
            <person name="Orejas M."/>
            <person name="Orosz E."/>
            <person name="Ouedraogo J.P."/>
            <person name="Overkamp K.M."/>
            <person name="Park H.-S."/>
            <person name="Perrone G."/>
            <person name="Piumi F."/>
            <person name="Punt P.J."/>
            <person name="Ram A.F."/>
            <person name="Ramon A."/>
            <person name="Rauscher S."/>
            <person name="Record E."/>
            <person name="Riano-Pachon D.M."/>
            <person name="Robert V."/>
            <person name="Roehrig J."/>
            <person name="Ruller R."/>
            <person name="Salamov A."/>
            <person name="Salih N.S."/>
            <person name="Samson R.A."/>
            <person name="Sandor E."/>
            <person name="Sanguinetti M."/>
            <person name="Schuetze T."/>
            <person name="Sepcic K."/>
            <person name="Shelest E."/>
            <person name="Sherlock G."/>
            <person name="Sophianopoulou V."/>
            <person name="Squina F.M."/>
            <person name="Sun H."/>
            <person name="Susca A."/>
            <person name="Todd R.B."/>
            <person name="Tsang A."/>
            <person name="Unkles S.E."/>
            <person name="van de Wiele N."/>
            <person name="van Rossen-Uffink D."/>
            <person name="Oliveira J.V."/>
            <person name="Vesth T.C."/>
            <person name="Visser J."/>
            <person name="Yu J.-H."/>
            <person name="Zhou M."/>
            <person name="Andersen M.R."/>
            <person name="Archer D.B."/>
            <person name="Baker S.E."/>
            <person name="Benoit I."/>
            <person name="Brakhage A.A."/>
            <person name="Braus G.H."/>
            <person name="Fischer R."/>
            <person name="Frisvad J.C."/>
            <person name="Goldman G.H."/>
            <person name="Houbraken J."/>
            <person name="Oakley B."/>
            <person name="Pocsi I."/>
            <person name="Scazzocchio C."/>
            <person name="Seiboth B."/>
            <person name="vanKuyk P.A."/>
            <person name="Wortman J."/>
            <person name="Dyer P.S."/>
            <person name="Grigoriev I.V."/>
        </authorList>
    </citation>
    <scope>NUCLEOTIDE SEQUENCE [LARGE SCALE GENOMIC DNA]</scope>
    <source>
        <strain evidence="3">CBS 516.65</strain>
    </source>
</reference>
<dbReference type="GeneID" id="34455825"/>
<dbReference type="CDD" id="cd09917">
    <property type="entry name" value="F-box_SF"/>
    <property type="match status" value="1"/>
</dbReference>
<dbReference type="InterPro" id="IPR036047">
    <property type="entry name" value="F-box-like_dom_sf"/>
</dbReference>
<evidence type="ECO:0000313" key="3">
    <source>
        <dbReference type="Proteomes" id="UP000184300"/>
    </source>
</evidence>
<keyword evidence="3" id="KW-1185">Reference proteome</keyword>
<dbReference type="InterPro" id="IPR032675">
    <property type="entry name" value="LRR_dom_sf"/>
</dbReference>
<dbReference type="PROSITE" id="PS50181">
    <property type="entry name" value="FBOX"/>
    <property type="match status" value="1"/>
</dbReference>
<proteinExistence type="predicted"/>
<gene>
    <name evidence="2" type="ORF">ASPGLDRAFT_1097665</name>
</gene>
<dbReference type="InterPro" id="IPR001810">
    <property type="entry name" value="F-box_dom"/>
</dbReference>
<organism evidence="2 3">
    <name type="scientific">Aspergillus glaucus CBS 516.65</name>
    <dbReference type="NCBI Taxonomy" id="1160497"/>
    <lineage>
        <taxon>Eukaryota</taxon>
        <taxon>Fungi</taxon>
        <taxon>Dikarya</taxon>
        <taxon>Ascomycota</taxon>
        <taxon>Pezizomycotina</taxon>
        <taxon>Eurotiomycetes</taxon>
        <taxon>Eurotiomycetidae</taxon>
        <taxon>Eurotiales</taxon>
        <taxon>Aspergillaceae</taxon>
        <taxon>Aspergillus</taxon>
        <taxon>Aspergillus subgen. Aspergillus</taxon>
    </lineage>
</organism>
<dbReference type="Gene3D" id="1.20.1280.50">
    <property type="match status" value="1"/>
</dbReference>
<dbReference type="OrthoDB" id="4402051at2759"/>
<accession>A0A1L9V4I8</accession>
<dbReference type="STRING" id="1160497.A0A1L9V4I8"/>
<dbReference type="SUPFAM" id="SSF81383">
    <property type="entry name" value="F-box domain"/>
    <property type="match status" value="1"/>
</dbReference>
<dbReference type="Proteomes" id="UP000184300">
    <property type="component" value="Unassembled WGS sequence"/>
</dbReference>
<dbReference type="Pfam" id="PF00646">
    <property type="entry name" value="F-box"/>
    <property type="match status" value="1"/>
</dbReference>
<dbReference type="AlphaFoldDB" id="A0A1L9V4I8"/>
<dbReference type="EMBL" id="KV878926">
    <property type="protein sequence ID" value="OJJ78863.1"/>
    <property type="molecule type" value="Genomic_DNA"/>
</dbReference>
<dbReference type="Gene3D" id="3.80.10.10">
    <property type="entry name" value="Ribonuclease Inhibitor"/>
    <property type="match status" value="1"/>
</dbReference>